<dbReference type="InterPro" id="IPR050563">
    <property type="entry name" value="4-hydroxybenzoyl-CoA_TE"/>
</dbReference>
<reference evidence="1 2" key="1">
    <citation type="submission" date="2019-03" db="EMBL/GenBank/DDBJ databases">
        <title>Draft genome sequences of novel Actinobacteria.</title>
        <authorList>
            <person name="Sahin N."/>
            <person name="Ay H."/>
            <person name="Saygin H."/>
        </authorList>
    </citation>
    <scope>NUCLEOTIDE SEQUENCE [LARGE SCALE GENOMIC DNA]</scope>
    <source>
        <strain evidence="1 2">5K138</strain>
    </source>
</reference>
<comment type="caution">
    <text evidence="1">The sequence shown here is derived from an EMBL/GenBank/DDBJ whole genome shotgun (WGS) entry which is preliminary data.</text>
</comment>
<dbReference type="Gene3D" id="3.10.129.10">
    <property type="entry name" value="Hotdog Thioesterase"/>
    <property type="match status" value="1"/>
</dbReference>
<proteinExistence type="predicted"/>
<dbReference type="OrthoDB" id="9799036at2"/>
<dbReference type="InParanoid" id="A0A4R5CFB7"/>
<name>A0A4R5CFB7_9ACTN</name>
<sequence>MPRHVTLVPLRWADMDAYGHVNNVVYLRYLQEARVDMLFVHAPKQGAEQLAEGVVVARHEISYQAQLRFRGEPVRVETWVRRVGNSSFELGYEILDVDDGDRTVYAVASTTLVPYDLDDARPRRVMAEERSVLESFFEPEGPVPGKGKATA</sequence>
<dbReference type="Pfam" id="PF13279">
    <property type="entry name" value="4HBT_2"/>
    <property type="match status" value="1"/>
</dbReference>
<dbReference type="EMBL" id="SMKZ01000067">
    <property type="protein sequence ID" value="TDD98285.1"/>
    <property type="molecule type" value="Genomic_DNA"/>
</dbReference>
<gene>
    <name evidence="1" type="ORF">E1269_28755</name>
</gene>
<dbReference type="Proteomes" id="UP000294739">
    <property type="component" value="Unassembled WGS sequence"/>
</dbReference>
<dbReference type="PANTHER" id="PTHR31793">
    <property type="entry name" value="4-HYDROXYBENZOYL-COA THIOESTERASE FAMILY MEMBER"/>
    <property type="match status" value="1"/>
</dbReference>
<dbReference type="CDD" id="cd00586">
    <property type="entry name" value="4HBT"/>
    <property type="match status" value="1"/>
</dbReference>
<accession>A0A4R5CFB7</accession>
<dbReference type="AlphaFoldDB" id="A0A4R5CFB7"/>
<dbReference type="FunCoup" id="A0A4R5CFB7">
    <property type="interactions" value="1"/>
</dbReference>
<protein>
    <submittedName>
        <fullName evidence="1">Acyl-CoA thioesterase</fullName>
    </submittedName>
</protein>
<dbReference type="GO" id="GO:0047617">
    <property type="term" value="F:fatty acyl-CoA hydrolase activity"/>
    <property type="evidence" value="ECO:0007669"/>
    <property type="project" value="TreeGrafter"/>
</dbReference>
<evidence type="ECO:0000313" key="2">
    <source>
        <dbReference type="Proteomes" id="UP000294739"/>
    </source>
</evidence>
<dbReference type="PANTHER" id="PTHR31793:SF24">
    <property type="entry name" value="LONG-CHAIN ACYL-COA THIOESTERASE FADM"/>
    <property type="match status" value="1"/>
</dbReference>
<evidence type="ECO:0000313" key="1">
    <source>
        <dbReference type="EMBL" id="TDD98285.1"/>
    </source>
</evidence>
<keyword evidence="2" id="KW-1185">Reference proteome</keyword>
<dbReference type="SUPFAM" id="SSF54637">
    <property type="entry name" value="Thioesterase/thiol ester dehydrase-isomerase"/>
    <property type="match status" value="1"/>
</dbReference>
<dbReference type="InterPro" id="IPR029069">
    <property type="entry name" value="HotDog_dom_sf"/>
</dbReference>
<organism evidence="1 2">
    <name type="scientific">Jiangella asiatica</name>
    <dbReference type="NCBI Taxonomy" id="2530372"/>
    <lineage>
        <taxon>Bacteria</taxon>
        <taxon>Bacillati</taxon>
        <taxon>Actinomycetota</taxon>
        <taxon>Actinomycetes</taxon>
        <taxon>Jiangellales</taxon>
        <taxon>Jiangellaceae</taxon>
        <taxon>Jiangella</taxon>
    </lineage>
</organism>
<dbReference type="RefSeq" id="WP_131901127.1">
    <property type="nucleotide sequence ID" value="NZ_SMKZ01000067.1"/>
</dbReference>